<organism evidence="1 2">
    <name type="scientific">Marchantia polymorpha subsp. ruderalis</name>
    <dbReference type="NCBI Taxonomy" id="1480154"/>
    <lineage>
        <taxon>Eukaryota</taxon>
        <taxon>Viridiplantae</taxon>
        <taxon>Streptophyta</taxon>
        <taxon>Embryophyta</taxon>
        <taxon>Marchantiophyta</taxon>
        <taxon>Marchantiopsida</taxon>
        <taxon>Marchantiidae</taxon>
        <taxon>Marchantiales</taxon>
        <taxon>Marchantiaceae</taxon>
        <taxon>Marchantia</taxon>
    </lineage>
</organism>
<gene>
    <name evidence="1" type="ORF">AXG93_1263s1000</name>
</gene>
<evidence type="ECO:0000313" key="1">
    <source>
        <dbReference type="EMBL" id="OAE21891.1"/>
    </source>
</evidence>
<evidence type="ECO:0000313" key="2">
    <source>
        <dbReference type="Proteomes" id="UP000077202"/>
    </source>
</evidence>
<sequence>MPQQKICLRLVVEFTEHAIDTDMTVSVPDVATFGFQSSTRSAKRRFDRASRVTNESCGRFKGRSGANYNDHCDSLPVGQCRLLWRPDRNFVLQTLKHAQVLRLSQETIDGHDMEVIRHQVWNPSTAYNLEDSSLGVKSRSTMISPTSEPVREVARLVRDSLGDGEPLSLVQSEDRAVVLWNARGDSVGIYSSLLRLTSGGQRVETAVKIRDDAFEQYNENWINTHNVALRDLDASQNLLALNGNANVYLQDSNAKEQLLALNNEFEFDMGVDEDNLPNKQGHTQRAM</sequence>
<keyword evidence="2" id="KW-1185">Reference proteome</keyword>
<name>A0A176VNN6_MARPO</name>
<reference evidence="1" key="1">
    <citation type="submission" date="2016-03" db="EMBL/GenBank/DDBJ databases">
        <title>Mechanisms controlling the formation of the plant cell surface in tip-growing cells are functionally conserved among land plants.</title>
        <authorList>
            <person name="Honkanen S."/>
            <person name="Jones V.A."/>
            <person name="Morieri G."/>
            <person name="Champion C."/>
            <person name="Hetherington A.J."/>
            <person name="Kelly S."/>
            <person name="Saint-Marcoux D."/>
            <person name="Proust H."/>
            <person name="Prescott H."/>
            <person name="Dolan L."/>
        </authorList>
    </citation>
    <scope>NUCLEOTIDE SEQUENCE [LARGE SCALE GENOMIC DNA]</scope>
    <source>
        <tissue evidence="1">Whole gametophyte</tissue>
    </source>
</reference>
<protein>
    <submittedName>
        <fullName evidence="1">Uncharacterized protein</fullName>
    </submittedName>
</protein>
<dbReference type="Proteomes" id="UP000077202">
    <property type="component" value="Unassembled WGS sequence"/>
</dbReference>
<accession>A0A176VNN6</accession>
<dbReference type="EMBL" id="LVLJ01003320">
    <property type="protein sequence ID" value="OAE21891.1"/>
    <property type="molecule type" value="Genomic_DNA"/>
</dbReference>
<proteinExistence type="predicted"/>
<comment type="caution">
    <text evidence="1">The sequence shown here is derived from an EMBL/GenBank/DDBJ whole genome shotgun (WGS) entry which is preliminary data.</text>
</comment>
<dbReference type="AlphaFoldDB" id="A0A176VNN6"/>